<dbReference type="SUPFAM" id="SSF47413">
    <property type="entry name" value="lambda repressor-like DNA-binding domains"/>
    <property type="match status" value="1"/>
</dbReference>
<dbReference type="CDD" id="cd00093">
    <property type="entry name" value="HTH_XRE"/>
    <property type="match status" value="1"/>
</dbReference>
<evidence type="ECO:0000313" key="2">
    <source>
        <dbReference type="EMBL" id="DAF60233.1"/>
    </source>
</evidence>
<organism evidence="2">
    <name type="scientific">Siphoviridae sp. ctqK313</name>
    <dbReference type="NCBI Taxonomy" id="2827946"/>
    <lineage>
        <taxon>Viruses</taxon>
        <taxon>Duplodnaviria</taxon>
        <taxon>Heunggongvirae</taxon>
        <taxon>Uroviricota</taxon>
        <taxon>Caudoviricetes</taxon>
    </lineage>
</organism>
<dbReference type="GO" id="GO:0003677">
    <property type="term" value="F:DNA binding"/>
    <property type="evidence" value="ECO:0007669"/>
    <property type="project" value="InterPro"/>
</dbReference>
<feature type="domain" description="HTH cro/C1-type" evidence="1">
    <location>
        <begin position="44"/>
        <end position="73"/>
    </location>
</feature>
<dbReference type="InterPro" id="IPR010982">
    <property type="entry name" value="Lambda_DNA-bd_dom_sf"/>
</dbReference>
<dbReference type="InterPro" id="IPR001387">
    <property type="entry name" value="Cro/C1-type_HTH"/>
</dbReference>
<accession>A0A8S5TAC5</accession>
<protein>
    <submittedName>
        <fullName evidence="2">Bifunctional HTH-domain containing protein/aminotransferase</fullName>
    </submittedName>
</protein>
<dbReference type="PROSITE" id="PS50943">
    <property type="entry name" value="HTH_CROC1"/>
    <property type="match status" value="1"/>
</dbReference>
<proteinExistence type="predicted"/>
<name>A0A8S5TAC5_9CAUD</name>
<dbReference type="Gene3D" id="1.10.260.40">
    <property type="entry name" value="lambda repressor-like DNA-binding domains"/>
    <property type="match status" value="1"/>
</dbReference>
<dbReference type="EMBL" id="BK032785">
    <property type="protein sequence ID" value="DAF60233.1"/>
    <property type="molecule type" value="Genomic_DNA"/>
</dbReference>
<evidence type="ECO:0000259" key="1">
    <source>
        <dbReference type="PROSITE" id="PS50943"/>
    </source>
</evidence>
<sequence>MEKVSSSERFKTLMDERNLRQVDILNLVLPYCKKYNVKMNKSDISQYVSGKTEPSQEKLVVLGMALNVSESWLMGFNVGRARKDTSEQAREDFNLISKFSLLSERDQKIVLSLIDSMLSNQ</sequence>
<reference evidence="2" key="1">
    <citation type="journal article" date="2021" name="Proc. Natl. Acad. Sci. U.S.A.">
        <title>A Catalog of Tens of Thousands of Viruses from Human Metagenomes Reveals Hidden Associations with Chronic Diseases.</title>
        <authorList>
            <person name="Tisza M.J."/>
            <person name="Buck C.B."/>
        </authorList>
    </citation>
    <scope>NUCLEOTIDE SEQUENCE</scope>
    <source>
        <strain evidence="2">CtqK313</strain>
    </source>
</reference>